<dbReference type="RefSeq" id="WP_302109835.1">
    <property type="nucleotide sequence ID" value="NZ_JAUKTR010000003.1"/>
</dbReference>
<name>A0ABT8SP87_9CAUL</name>
<reference evidence="2" key="1">
    <citation type="submission" date="2023-07" db="EMBL/GenBank/DDBJ databases">
        <title>Brevundimonas soil sp. nov., isolated from the soil of chemical plant.</title>
        <authorList>
            <person name="Wu N."/>
        </authorList>
    </citation>
    <scope>NUCLEOTIDE SEQUENCE</scope>
    <source>
        <strain evidence="2">XZ-24</strain>
    </source>
</reference>
<protein>
    <recommendedName>
        <fullName evidence="4">DUF885 domain-containing protein</fullName>
    </recommendedName>
</protein>
<keyword evidence="3" id="KW-1185">Reference proteome</keyword>
<feature type="chain" id="PRO_5047256980" description="DUF885 domain-containing protein" evidence="1">
    <location>
        <begin position="20"/>
        <end position="434"/>
    </location>
</feature>
<sequence>MVRAVLLCLTLVIAACASAPPSPPPPPPLEARLNAVAEDYVKLMLEIDTHEEGYVDAYYGPSEWREAARANPRSVNQLMVDTAAVIRALEVMDNQTAGADPDLRRRQAYLKAHASAALARLRMISGERLSFADEAHALFGVRPELRPLESYRPVLNEIDALLPGDGPLYQRVAAFKARYVIPRDRLRPMFEAAIAECKARTERRIGLPAGESFELEFVTDKPWSGYNWYRGGSQSLIQINTDLPIYIDRALDLGCHEGYPGHHVYNALLERAFVRERGWLEMSVYPLYSPMSFIAEGSANYGIDLAFPGPEKTAFEQRVLYPLAGLDPAMAPELQRLLDLTRRLGGAEYTIADAYLAGRIDRAEAQRLLQEYQLSDPARAAQRVRFIDTYRSYIINYGLGRDTVQTWVERQGPDHWDAMETLLASQTLPVDLLP</sequence>
<organism evidence="2 3">
    <name type="scientific">Peiella sedimenti</name>
    <dbReference type="NCBI Taxonomy" id="3061083"/>
    <lineage>
        <taxon>Bacteria</taxon>
        <taxon>Pseudomonadati</taxon>
        <taxon>Pseudomonadota</taxon>
        <taxon>Alphaproteobacteria</taxon>
        <taxon>Caulobacterales</taxon>
        <taxon>Caulobacteraceae</taxon>
        <taxon>Peiella</taxon>
    </lineage>
</organism>
<dbReference type="PROSITE" id="PS51257">
    <property type="entry name" value="PROKAR_LIPOPROTEIN"/>
    <property type="match status" value="1"/>
</dbReference>
<keyword evidence="1" id="KW-0732">Signal</keyword>
<evidence type="ECO:0000313" key="3">
    <source>
        <dbReference type="Proteomes" id="UP001169063"/>
    </source>
</evidence>
<evidence type="ECO:0000256" key="1">
    <source>
        <dbReference type="SAM" id="SignalP"/>
    </source>
</evidence>
<comment type="caution">
    <text evidence="2">The sequence shown here is derived from an EMBL/GenBank/DDBJ whole genome shotgun (WGS) entry which is preliminary data.</text>
</comment>
<dbReference type="Proteomes" id="UP001169063">
    <property type="component" value="Unassembled WGS sequence"/>
</dbReference>
<feature type="signal peptide" evidence="1">
    <location>
        <begin position="1"/>
        <end position="19"/>
    </location>
</feature>
<evidence type="ECO:0000313" key="2">
    <source>
        <dbReference type="EMBL" id="MDO1559403.1"/>
    </source>
</evidence>
<accession>A0ABT8SP87</accession>
<evidence type="ECO:0008006" key="4">
    <source>
        <dbReference type="Google" id="ProtNLM"/>
    </source>
</evidence>
<proteinExistence type="predicted"/>
<gene>
    <name evidence="2" type="ORF">Q0812_08175</name>
</gene>
<dbReference type="EMBL" id="JAUKTR010000003">
    <property type="protein sequence ID" value="MDO1559403.1"/>
    <property type="molecule type" value="Genomic_DNA"/>
</dbReference>